<dbReference type="PROSITE" id="PS50937">
    <property type="entry name" value="HTH_MERR_2"/>
    <property type="match status" value="1"/>
</dbReference>
<organism evidence="4 5">
    <name type="scientific">Trueperella bialowiezensis</name>
    <dbReference type="NCBI Taxonomy" id="312285"/>
    <lineage>
        <taxon>Bacteria</taxon>
        <taxon>Bacillati</taxon>
        <taxon>Actinomycetota</taxon>
        <taxon>Actinomycetes</taxon>
        <taxon>Actinomycetales</taxon>
        <taxon>Actinomycetaceae</taxon>
        <taxon>Trueperella</taxon>
    </lineage>
</organism>
<sequence>MNKATGRAWEDSTPSTWPHDVSHEPSLKIGEVTNHLRQEFPFLAASKIRYFESQGLIEPHRTASNQRLFSLADVERLRFILVEQRDRYVPLPQIKEMLRQLDRGESVAEHPGRLRALPAETQVRPSPGTRLQKDELAALTGASLADIEQLISDGMLIPDARGRLTAQAVDIVRFSKMLDDAGLDRRSLRQVRNSAHSHATNVVAKLATERARKTPVAKERVANESAEMATMLTSLYRALLTESIEVQLR</sequence>
<dbReference type="SUPFAM" id="SSF46955">
    <property type="entry name" value="Putative DNA-binding domain"/>
    <property type="match status" value="1"/>
</dbReference>
<evidence type="ECO:0000256" key="2">
    <source>
        <dbReference type="SAM" id="MobiDB-lite"/>
    </source>
</evidence>
<dbReference type="Pfam" id="PF13411">
    <property type="entry name" value="MerR_1"/>
    <property type="match status" value="1"/>
</dbReference>
<dbReference type="InterPro" id="IPR000551">
    <property type="entry name" value="MerR-type_HTH_dom"/>
</dbReference>
<dbReference type="EMBL" id="LR134476">
    <property type="protein sequence ID" value="VEI12422.1"/>
    <property type="molecule type" value="Genomic_DNA"/>
</dbReference>
<evidence type="ECO:0000259" key="3">
    <source>
        <dbReference type="PROSITE" id="PS50937"/>
    </source>
</evidence>
<dbReference type="PANTHER" id="PTHR30204:SF89">
    <property type="entry name" value="HTH MERR-TYPE DOMAIN-CONTAINING PROTEIN"/>
    <property type="match status" value="1"/>
</dbReference>
<dbReference type="InterPro" id="IPR009061">
    <property type="entry name" value="DNA-bd_dom_put_sf"/>
</dbReference>
<dbReference type="KEGG" id="tbw:NCTC13354_00100"/>
<keyword evidence="1" id="KW-0238">DNA-binding</keyword>
<evidence type="ECO:0000313" key="4">
    <source>
        <dbReference type="EMBL" id="VEI12422.1"/>
    </source>
</evidence>
<evidence type="ECO:0000256" key="1">
    <source>
        <dbReference type="ARBA" id="ARBA00023125"/>
    </source>
</evidence>
<feature type="region of interest" description="Disordered" evidence="2">
    <location>
        <begin position="1"/>
        <end position="22"/>
    </location>
</feature>
<keyword evidence="5" id="KW-1185">Reference proteome</keyword>
<protein>
    <submittedName>
        <fullName evidence="4">Cd(II)/Pb(II)-responsive transcriptional regulator</fullName>
    </submittedName>
</protein>
<name>A0A448PC62_9ACTO</name>
<dbReference type="AlphaFoldDB" id="A0A448PC62"/>
<dbReference type="Gene3D" id="1.10.1660.10">
    <property type="match status" value="1"/>
</dbReference>
<dbReference type="InterPro" id="IPR047057">
    <property type="entry name" value="MerR_fam"/>
</dbReference>
<dbReference type="GO" id="GO:0003700">
    <property type="term" value="F:DNA-binding transcription factor activity"/>
    <property type="evidence" value="ECO:0007669"/>
    <property type="project" value="InterPro"/>
</dbReference>
<dbReference type="Proteomes" id="UP000269542">
    <property type="component" value="Chromosome"/>
</dbReference>
<feature type="domain" description="HTH merR-type" evidence="3">
    <location>
        <begin position="48"/>
        <end position="100"/>
    </location>
</feature>
<proteinExistence type="predicted"/>
<dbReference type="GO" id="GO:0003677">
    <property type="term" value="F:DNA binding"/>
    <property type="evidence" value="ECO:0007669"/>
    <property type="project" value="UniProtKB-KW"/>
</dbReference>
<evidence type="ECO:0000313" key="5">
    <source>
        <dbReference type="Proteomes" id="UP000269542"/>
    </source>
</evidence>
<dbReference type="OrthoDB" id="3191171at2"/>
<gene>
    <name evidence="4" type="ORF">NCTC13354_00100</name>
</gene>
<dbReference type="SMART" id="SM00422">
    <property type="entry name" value="HTH_MERR"/>
    <property type="match status" value="1"/>
</dbReference>
<dbReference type="CDD" id="cd00592">
    <property type="entry name" value="HTH_MerR-like"/>
    <property type="match status" value="1"/>
</dbReference>
<dbReference type="PANTHER" id="PTHR30204">
    <property type="entry name" value="REDOX-CYCLING DRUG-SENSING TRANSCRIPTIONAL ACTIVATOR SOXR"/>
    <property type="match status" value="1"/>
</dbReference>
<reference evidence="4 5" key="1">
    <citation type="submission" date="2018-12" db="EMBL/GenBank/DDBJ databases">
        <authorList>
            <consortium name="Pathogen Informatics"/>
        </authorList>
    </citation>
    <scope>NUCLEOTIDE SEQUENCE [LARGE SCALE GENOMIC DNA]</scope>
    <source>
        <strain evidence="4 5">NCTC13354</strain>
    </source>
</reference>
<accession>A0A448PC62</accession>